<dbReference type="PROSITE" id="PS51758">
    <property type="entry name" value="LETM1_RBD"/>
    <property type="match status" value="1"/>
</dbReference>
<protein>
    <recommendedName>
        <fullName evidence="3">Letm1 RBD domain-containing protein</fullName>
    </recommendedName>
</protein>
<evidence type="ECO:0000259" key="3">
    <source>
        <dbReference type="PROSITE" id="PS51758"/>
    </source>
</evidence>
<dbReference type="AlphaFoldDB" id="A0A7S3JXW1"/>
<name>A0A7S3JXW1_9STRA</name>
<gene>
    <name evidence="4" type="ORF">ALAG00032_LOCUS6572</name>
</gene>
<evidence type="ECO:0000256" key="2">
    <source>
        <dbReference type="SAM" id="SignalP"/>
    </source>
</evidence>
<feature type="signal peptide" evidence="2">
    <location>
        <begin position="1"/>
        <end position="15"/>
    </location>
</feature>
<dbReference type="Pfam" id="PF07766">
    <property type="entry name" value="LETM1_RBD"/>
    <property type="match status" value="1"/>
</dbReference>
<keyword evidence="2" id="KW-0732">Signal</keyword>
<evidence type="ECO:0000313" key="4">
    <source>
        <dbReference type="EMBL" id="CAE0365828.1"/>
    </source>
</evidence>
<dbReference type="GO" id="GO:0043022">
    <property type="term" value="F:ribosome binding"/>
    <property type="evidence" value="ECO:0007669"/>
    <property type="project" value="InterPro"/>
</dbReference>
<feature type="chain" id="PRO_5031314749" description="Letm1 RBD domain-containing protein" evidence="2">
    <location>
        <begin position="16"/>
        <end position="407"/>
    </location>
</feature>
<organism evidence="4">
    <name type="scientific">Aureoumbra lagunensis</name>
    <dbReference type="NCBI Taxonomy" id="44058"/>
    <lineage>
        <taxon>Eukaryota</taxon>
        <taxon>Sar</taxon>
        <taxon>Stramenopiles</taxon>
        <taxon>Ochrophyta</taxon>
        <taxon>Pelagophyceae</taxon>
        <taxon>Pelagomonadales</taxon>
        <taxon>Aureoumbra</taxon>
    </lineage>
</organism>
<evidence type="ECO:0000256" key="1">
    <source>
        <dbReference type="PROSITE-ProRule" id="PRU01094"/>
    </source>
</evidence>
<reference evidence="4" key="1">
    <citation type="submission" date="2021-01" db="EMBL/GenBank/DDBJ databases">
        <authorList>
            <person name="Corre E."/>
            <person name="Pelletier E."/>
            <person name="Niang G."/>
            <person name="Scheremetjew M."/>
            <person name="Finn R."/>
            <person name="Kale V."/>
            <person name="Holt S."/>
            <person name="Cochrane G."/>
            <person name="Meng A."/>
            <person name="Brown T."/>
            <person name="Cohen L."/>
        </authorList>
    </citation>
    <scope>NUCLEOTIDE SEQUENCE</scope>
    <source>
        <strain evidence="4">CCMP1510</strain>
    </source>
</reference>
<keyword evidence="1" id="KW-0496">Mitochondrion</keyword>
<dbReference type="EMBL" id="HBIJ01009351">
    <property type="protein sequence ID" value="CAE0365828.1"/>
    <property type="molecule type" value="Transcribed_RNA"/>
</dbReference>
<feature type="domain" description="Letm1 RBD" evidence="3">
    <location>
        <begin position="196"/>
        <end position="407"/>
    </location>
</feature>
<dbReference type="InterPro" id="IPR033122">
    <property type="entry name" value="LETM1-like_RBD"/>
</dbReference>
<proteinExistence type="predicted"/>
<accession>A0A7S3JXW1</accession>
<sequence>MMMYLFLWLSIGVLGHSHSSSGWRESVQQRGHVRGGGQTESSALVALGSGALFANLTTNQDLIRIEMLYGETSSVEIERREMMEKKNHQVVIKKELKLYKLHNGTLRAYFAGAKRLWSDVGEWRRLRKEIRPLTWREQRLIEKTPINLARMLPILVNPLPPPFGLVLIGLASAAPRLLLTPEFWTLRQWEKFAKKDSEKYKQKYSKVLAECLSTLALVSRRVVLQQDDYQIEQISDNEQSESGSSWTRTPLKVIVEPFEDGAPLGLDVLSRKHLIILARALPKPLSRFKLFFVRTSKLRAKLAHLAFKYDQLDKLLADEFASSKLDPRDLFQLCAQRGLGTSGDHLRRARRIQAWLDARAALLKAHGQSSLPASFLLHMPALFSALIDHADQQEEYSRRRTSSTHQE</sequence>